<dbReference type="GO" id="GO:0002181">
    <property type="term" value="P:cytoplasmic translation"/>
    <property type="evidence" value="ECO:0007669"/>
    <property type="project" value="TreeGrafter"/>
</dbReference>
<name>A0A316VTU9_9BASI</name>
<keyword evidence="2 7" id="KW-0808">Transferase</keyword>
<accession>A0A316VTU9</accession>
<reference evidence="7 8" key="1">
    <citation type="journal article" date="2018" name="Mol. Biol. Evol.">
        <title>Broad Genomic Sampling Reveals a Smut Pathogenic Ancestry of the Fungal Clade Ustilaginomycotina.</title>
        <authorList>
            <person name="Kijpornyongpan T."/>
            <person name="Mondo S.J."/>
            <person name="Barry K."/>
            <person name="Sandor L."/>
            <person name="Lee J."/>
            <person name="Lipzen A."/>
            <person name="Pangilinan J."/>
            <person name="LaButti K."/>
            <person name="Hainaut M."/>
            <person name="Henrissat B."/>
            <person name="Grigoriev I.V."/>
            <person name="Spatafora J.W."/>
            <person name="Aime M.C."/>
        </authorList>
    </citation>
    <scope>NUCLEOTIDE SEQUENCE [LARGE SCALE GENOMIC DNA]</scope>
    <source>
        <strain evidence="7 8">MCA 4658</strain>
    </source>
</reference>
<feature type="domain" description="Ribosomal RNA methyltransferase FtsJ" evidence="6">
    <location>
        <begin position="21"/>
        <end position="212"/>
    </location>
</feature>
<keyword evidence="1 7" id="KW-0489">Methyltransferase</keyword>
<dbReference type="InterPro" id="IPR029063">
    <property type="entry name" value="SAM-dependent_MTases_sf"/>
</dbReference>
<dbReference type="PANTHER" id="PTHR10920">
    <property type="entry name" value="RIBOSOMAL RNA METHYLTRANSFERASE"/>
    <property type="match status" value="1"/>
</dbReference>
<dbReference type="InParanoid" id="A0A316VTU9"/>
<dbReference type="STRING" id="1522189.A0A316VTU9"/>
<feature type="region of interest" description="Disordered" evidence="5">
    <location>
        <begin position="133"/>
        <end position="153"/>
    </location>
</feature>
<evidence type="ECO:0000256" key="1">
    <source>
        <dbReference type="ARBA" id="ARBA00022603"/>
    </source>
</evidence>
<dbReference type="Gene3D" id="3.40.50.150">
    <property type="entry name" value="Vaccinia Virus protein VP39"/>
    <property type="match status" value="1"/>
</dbReference>
<gene>
    <name evidence="7" type="ORF">IE81DRAFT_342493</name>
</gene>
<evidence type="ECO:0000313" key="8">
    <source>
        <dbReference type="Proteomes" id="UP000245783"/>
    </source>
</evidence>
<protein>
    <submittedName>
        <fullName evidence="7">Ribosomal RNA methyltransferase</fullName>
    </submittedName>
</protein>
<sequence length="293" mass="31128">MGKTNKDSRDIWYRLAKTQGYRARSAYKLIHLDQEFGFLSRSPLDLRILGSSSAASQTGTALRRVVDLCAAPGSWSQVLARTLPKGSKIVAVDLQPMAPLPGVVQICGDITLEKTARAVGMALLGEDDDRSSAAMEDLSSASSPISEDRSLQNGRKGAKADLIICDGAPDVTGLHALDASLQAQLLTSALTITFKLLSPGGTFVAKVFATPPQRSSATAPFAEKEGTTLGGKDMVLLMAQLRTRFDKVVLAKPPSSRPASAEHFIVATGFDADNEELDAFVSYGDLSAWNEAS</sequence>
<feature type="domain" description="Ribosomal RNA methyltransferase FtsJ" evidence="6">
    <location>
        <begin position="231"/>
        <end position="270"/>
    </location>
</feature>
<evidence type="ECO:0000313" key="7">
    <source>
        <dbReference type="EMBL" id="PWN40830.1"/>
    </source>
</evidence>
<dbReference type="AlphaFoldDB" id="A0A316VTU9"/>
<dbReference type="GeneID" id="37037570"/>
<dbReference type="EMBL" id="KZ819406">
    <property type="protein sequence ID" value="PWN40830.1"/>
    <property type="molecule type" value="Genomic_DNA"/>
</dbReference>
<evidence type="ECO:0000256" key="5">
    <source>
        <dbReference type="SAM" id="MobiDB-lite"/>
    </source>
</evidence>
<dbReference type="PIRSF" id="PIRSF005461">
    <property type="entry name" value="23S_rRNA_mtase"/>
    <property type="match status" value="1"/>
</dbReference>
<keyword evidence="3 4" id="KW-0949">S-adenosyl-L-methionine</keyword>
<dbReference type="Proteomes" id="UP000245783">
    <property type="component" value="Unassembled WGS sequence"/>
</dbReference>
<dbReference type="OrthoDB" id="289250at2759"/>
<dbReference type="Pfam" id="PF01728">
    <property type="entry name" value="FtsJ"/>
    <property type="match status" value="2"/>
</dbReference>
<dbReference type="FunCoup" id="A0A316VTU9">
    <property type="interactions" value="1028"/>
</dbReference>
<evidence type="ECO:0000256" key="2">
    <source>
        <dbReference type="ARBA" id="ARBA00022679"/>
    </source>
</evidence>
<dbReference type="InterPro" id="IPR050082">
    <property type="entry name" value="RNA_methyltr_RlmE"/>
</dbReference>
<dbReference type="GO" id="GO:0030488">
    <property type="term" value="P:tRNA methylation"/>
    <property type="evidence" value="ECO:0007669"/>
    <property type="project" value="TreeGrafter"/>
</dbReference>
<dbReference type="PANTHER" id="PTHR10920:SF12">
    <property type="entry name" value="TRNA (CYTIDINE(32)_GUANOSINE(34)-2'-O)-METHYLTRANSFERASE-RELATED"/>
    <property type="match status" value="1"/>
</dbReference>
<dbReference type="GO" id="GO:0008175">
    <property type="term" value="F:tRNA methyltransferase activity"/>
    <property type="evidence" value="ECO:0007669"/>
    <property type="project" value="TreeGrafter"/>
</dbReference>
<dbReference type="InterPro" id="IPR015507">
    <property type="entry name" value="rRNA-MeTfrase_E"/>
</dbReference>
<evidence type="ECO:0000256" key="3">
    <source>
        <dbReference type="ARBA" id="ARBA00022691"/>
    </source>
</evidence>
<dbReference type="RefSeq" id="XP_025367990.1">
    <property type="nucleotide sequence ID" value="XM_025515700.1"/>
</dbReference>
<dbReference type="GO" id="GO:0005737">
    <property type="term" value="C:cytoplasm"/>
    <property type="evidence" value="ECO:0007669"/>
    <property type="project" value="TreeGrafter"/>
</dbReference>
<dbReference type="HAMAP" id="MF_01547">
    <property type="entry name" value="RNA_methyltr_E"/>
    <property type="match status" value="1"/>
</dbReference>
<feature type="active site" description="Proton acceptor" evidence="4">
    <location>
        <position position="206"/>
    </location>
</feature>
<organism evidence="7 8">
    <name type="scientific">Ceraceosorus guamensis</name>
    <dbReference type="NCBI Taxonomy" id="1522189"/>
    <lineage>
        <taxon>Eukaryota</taxon>
        <taxon>Fungi</taxon>
        <taxon>Dikarya</taxon>
        <taxon>Basidiomycota</taxon>
        <taxon>Ustilaginomycotina</taxon>
        <taxon>Exobasidiomycetes</taxon>
        <taxon>Ceraceosorales</taxon>
        <taxon>Ceraceosoraceae</taxon>
        <taxon>Ceraceosorus</taxon>
    </lineage>
</organism>
<keyword evidence="8" id="KW-1185">Reference proteome</keyword>
<dbReference type="InterPro" id="IPR002877">
    <property type="entry name" value="RNA_MeTrfase_FtsJ_dom"/>
</dbReference>
<evidence type="ECO:0000256" key="4">
    <source>
        <dbReference type="PIRSR" id="PIRSR005461-1"/>
    </source>
</evidence>
<proteinExistence type="inferred from homology"/>
<dbReference type="SUPFAM" id="SSF53335">
    <property type="entry name" value="S-adenosyl-L-methionine-dependent methyltransferases"/>
    <property type="match status" value="1"/>
</dbReference>
<evidence type="ECO:0000259" key="6">
    <source>
        <dbReference type="Pfam" id="PF01728"/>
    </source>
</evidence>